<evidence type="ECO:0000256" key="1">
    <source>
        <dbReference type="SAM" id="MobiDB-lite"/>
    </source>
</evidence>
<dbReference type="EMBL" id="HACG01012863">
    <property type="protein sequence ID" value="CEK59728.1"/>
    <property type="molecule type" value="Transcribed_RNA"/>
</dbReference>
<dbReference type="AlphaFoldDB" id="A0A0B6YTZ8"/>
<sequence length="120" mass="13392">ESEHGDGEEEQRPKTPQAEWHPFIPEEPSPILNACYSDDEGKFWLSMGGFDAGYLYQCKFTSPEEQAEIMPDNIDKPLKAVPVLESGDVPIHVIRFSNSGQQALFGMGNGKIRVQQLSEP</sequence>
<organism evidence="2">
    <name type="scientific">Arion vulgaris</name>
    <dbReference type="NCBI Taxonomy" id="1028688"/>
    <lineage>
        <taxon>Eukaryota</taxon>
        <taxon>Metazoa</taxon>
        <taxon>Spiralia</taxon>
        <taxon>Lophotrochozoa</taxon>
        <taxon>Mollusca</taxon>
        <taxon>Gastropoda</taxon>
        <taxon>Heterobranchia</taxon>
        <taxon>Euthyneura</taxon>
        <taxon>Panpulmonata</taxon>
        <taxon>Eupulmonata</taxon>
        <taxon>Stylommatophora</taxon>
        <taxon>Helicina</taxon>
        <taxon>Arionoidea</taxon>
        <taxon>Arionidae</taxon>
        <taxon>Arion</taxon>
    </lineage>
</organism>
<gene>
    <name evidence="2" type="primary">ORF37252</name>
</gene>
<accession>A0A0B6YTZ8</accession>
<feature type="region of interest" description="Disordered" evidence="1">
    <location>
        <begin position="1"/>
        <end position="24"/>
    </location>
</feature>
<feature type="non-terminal residue" evidence="2">
    <location>
        <position position="120"/>
    </location>
</feature>
<reference evidence="2" key="1">
    <citation type="submission" date="2014-12" db="EMBL/GenBank/DDBJ databases">
        <title>Insight into the proteome of Arion vulgaris.</title>
        <authorList>
            <person name="Aradska J."/>
            <person name="Bulat T."/>
            <person name="Smidak R."/>
            <person name="Sarate P."/>
            <person name="Gangsoo J."/>
            <person name="Sialana F."/>
            <person name="Bilban M."/>
            <person name="Lubec G."/>
        </authorList>
    </citation>
    <scope>NUCLEOTIDE SEQUENCE</scope>
    <source>
        <tissue evidence="2">Skin</tissue>
    </source>
</reference>
<name>A0A0B6YTZ8_9EUPU</name>
<evidence type="ECO:0000313" key="2">
    <source>
        <dbReference type="EMBL" id="CEK59728.1"/>
    </source>
</evidence>
<feature type="compositionally biased region" description="Basic and acidic residues" evidence="1">
    <location>
        <begin position="1"/>
        <end position="13"/>
    </location>
</feature>
<proteinExistence type="predicted"/>
<feature type="non-terminal residue" evidence="2">
    <location>
        <position position="1"/>
    </location>
</feature>
<protein>
    <submittedName>
        <fullName evidence="2">Uncharacterized protein</fullName>
    </submittedName>
</protein>